<dbReference type="EMBL" id="JBHMFC010000022">
    <property type="protein sequence ID" value="MFB9056550.1"/>
    <property type="molecule type" value="Genomic_DNA"/>
</dbReference>
<proteinExistence type="predicted"/>
<gene>
    <name evidence="1" type="ORF">ACFFU9_07300</name>
</gene>
<evidence type="ECO:0000313" key="2">
    <source>
        <dbReference type="Proteomes" id="UP001589585"/>
    </source>
</evidence>
<dbReference type="Proteomes" id="UP001589585">
    <property type="component" value="Unassembled WGS sequence"/>
</dbReference>
<evidence type="ECO:0000313" key="1">
    <source>
        <dbReference type="EMBL" id="MFB9056550.1"/>
    </source>
</evidence>
<accession>A0ABV5FAT0</accession>
<keyword evidence="2" id="KW-1185">Reference proteome</keyword>
<reference evidence="1 2" key="1">
    <citation type="submission" date="2024-09" db="EMBL/GenBank/DDBJ databases">
        <authorList>
            <person name="Sun Q."/>
            <person name="Mori K."/>
        </authorList>
    </citation>
    <scope>NUCLEOTIDE SEQUENCE [LARGE SCALE GENOMIC DNA]</scope>
    <source>
        <strain evidence="1 2">CECT 8622</strain>
    </source>
</reference>
<protein>
    <submittedName>
        <fullName evidence="1">Uncharacterized protein</fullName>
    </submittedName>
</protein>
<comment type="caution">
    <text evidence="1">The sequence shown here is derived from an EMBL/GenBank/DDBJ whole genome shotgun (WGS) entry which is preliminary data.</text>
</comment>
<name>A0ABV5FAT0_9FLAO</name>
<organism evidence="1 2">
    <name type="scientific">Mariniflexile ostreae</name>
    <dbReference type="NCBI Taxonomy" id="1520892"/>
    <lineage>
        <taxon>Bacteria</taxon>
        <taxon>Pseudomonadati</taxon>
        <taxon>Bacteroidota</taxon>
        <taxon>Flavobacteriia</taxon>
        <taxon>Flavobacteriales</taxon>
        <taxon>Flavobacteriaceae</taxon>
        <taxon>Mariniflexile</taxon>
    </lineage>
</organism>
<dbReference type="RefSeq" id="WP_379860740.1">
    <property type="nucleotide sequence ID" value="NZ_JBHMFC010000022.1"/>
</dbReference>
<sequence>MAKTGRDKNTKNKAKRTKLLARKINKKKSEVLLRKEKLKAIIQKANKAQEEKL</sequence>